<evidence type="ECO:0000313" key="2">
    <source>
        <dbReference type="EMBL" id="SOD59791.1"/>
    </source>
</evidence>
<proteinExistence type="predicted"/>
<dbReference type="OrthoDB" id="6539595at2"/>
<dbReference type="EMBL" id="OCMY01000002">
    <property type="protein sequence ID" value="SOD59791.1"/>
    <property type="molecule type" value="Genomic_DNA"/>
</dbReference>
<dbReference type="AlphaFoldDB" id="A0A286DMD3"/>
<organism evidence="2 3">
    <name type="scientific">Candidatus Pantoea floridensis</name>
    <dbReference type="NCBI Taxonomy" id="1938870"/>
    <lineage>
        <taxon>Bacteria</taxon>
        <taxon>Pseudomonadati</taxon>
        <taxon>Pseudomonadota</taxon>
        <taxon>Gammaproteobacteria</taxon>
        <taxon>Enterobacterales</taxon>
        <taxon>Erwiniaceae</taxon>
        <taxon>Pantoea</taxon>
    </lineage>
</organism>
<evidence type="ECO:0000313" key="3">
    <source>
        <dbReference type="Proteomes" id="UP000219271"/>
    </source>
</evidence>
<dbReference type="Proteomes" id="UP000219271">
    <property type="component" value="Unassembled WGS sequence"/>
</dbReference>
<gene>
    <name evidence="2" type="ORF">SAMN06273570_4435</name>
</gene>
<sequence length="154" mass="17492">MNTKLRAALVWGVVCFLLLYRTLLTEIVLSWQVLQQYDVPIWQLVVTYSANIVPACIPLACFVWLTRKAHFTWGFALTLPFIAWLIGSCFVVTILWMITANITSAPPYSAGPAQMITQQIVKLYWTSRTLTAALIILVCSYAFWRECRLLKTAG</sequence>
<keyword evidence="1" id="KW-0472">Membrane</keyword>
<keyword evidence="3" id="KW-1185">Reference proteome</keyword>
<dbReference type="RefSeq" id="WP_097097901.1">
    <property type="nucleotide sequence ID" value="NZ_OCMY01000002.1"/>
</dbReference>
<accession>A0A286DMD3</accession>
<feature type="transmembrane region" description="Helical" evidence="1">
    <location>
        <begin position="41"/>
        <end position="65"/>
    </location>
</feature>
<reference evidence="3" key="1">
    <citation type="submission" date="2017-09" db="EMBL/GenBank/DDBJ databases">
        <authorList>
            <person name="Varghese N."/>
            <person name="Submissions S."/>
        </authorList>
    </citation>
    <scope>NUCLEOTIDE SEQUENCE [LARGE SCALE GENOMIC DNA]</scope>
    <source>
        <strain evidence="3">JKS000234</strain>
    </source>
</reference>
<name>A0A286DMD3_9GAMM</name>
<feature type="transmembrane region" description="Helical" evidence="1">
    <location>
        <begin position="77"/>
        <end position="103"/>
    </location>
</feature>
<keyword evidence="1" id="KW-0812">Transmembrane</keyword>
<keyword evidence="1" id="KW-1133">Transmembrane helix</keyword>
<protein>
    <submittedName>
        <fullName evidence="2">Uncharacterized protein</fullName>
    </submittedName>
</protein>
<feature type="transmembrane region" description="Helical" evidence="1">
    <location>
        <begin position="123"/>
        <end position="144"/>
    </location>
</feature>
<evidence type="ECO:0000256" key="1">
    <source>
        <dbReference type="SAM" id="Phobius"/>
    </source>
</evidence>